<reference evidence="3 4" key="1">
    <citation type="submission" date="2014-06" db="EMBL/GenBank/DDBJ databases">
        <title>Whole Genome Sequences of Three Symbiotic Endozoicomonas Bacteria.</title>
        <authorList>
            <person name="Neave M.J."/>
            <person name="Apprill A."/>
            <person name="Voolstra C.R."/>
        </authorList>
    </citation>
    <scope>NUCLEOTIDE SEQUENCE [LARGE SCALE GENOMIC DNA]</scope>
    <source>
        <strain evidence="3 4">DSM 25634</strain>
    </source>
</reference>
<comment type="caution">
    <text evidence="3">The sequence shown here is derived from an EMBL/GenBank/DDBJ whole genome shotgun (WGS) entry which is preliminary data.</text>
</comment>
<dbReference type="RefSeq" id="WP_034843449.1">
    <property type="nucleotide sequence ID" value="NZ_JOKH01000026.1"/>
</dbReference>
<dbReference type="Proteomes" id="UP000028073">
    <property type="component" value="Unassembled WGS sequence"/>
</dbReference>
<evidence type="ECO:0000256" key="1">
    <source>
        <dbReference type="SAM" id="Phobius"/>
    </source>
</evidence>
<dbReference type="AlphaFoldDB" id="A0A081MYE1"/>
<dbReference type="EMBL" id="JOKH01000026">
    <property type="protein sequence ID" value="KEQ11214.1"/>
    <property type="molecule type" value="Genomic_DNA"/>
</dbReference>
<accession>A0A081MYE1</accession>
<evidence type="ECO:0000313" key="3">
    <source>
        <dbReference type="EMBL" id="KEQ11214.1"/>
    </source>
</evidence>
<keyword evidence="1" id="KW-1133">Transmembrane helix</keyword>
<name>A0A081MYE1_9GAMM</name>
<keyword evidence="1" id="KW-0812">Transmembrane</keyword>
<keyword evidence="4" id="KW-1185">Reference proteome</keyword>
<keyword evidence="1" id="KW-0472">Membrane</keyword>
<evidence type="ECO:0000313" key="4">
    <source>
        <dbReference type="Proteomes" id="UP000028073"/>
    </source>
</evidence>
<feature type="transmembrane region" description="Helical" evidence="1">
    <location>
        <begin position="6"/>
        <end position="26"/>
    </location>
</feature>
<organism evidence="3 4">
    <name type="scientific">Endozoicomonas numazuensis</name>
    <dbReference type="NCBI Taxonomy" id="1137799"/>
    <lineage>
        <taxon>Bacteria</taxon>
        <taxon>Pseudomonadati</taxon>
        <taxon>Pseudomonadota</taxon>
        <taxon>Gammaproteobacteria</taxon>
        <taxon>Oceanospirillales</taxon>
        <taxon>Endozoicomonadaceae</taxon>
        <taxon>Endozoicomonas</taxon>
    </lineage>
</organism>
<protein>
    <submittedName>
        <fullName evidence="3">Uncharacterized protein</fullName>
    </submittedName>
</protein>
<proteinExistence type="predicted"/>
<dbReference type="EMBL" id="JOKH01000031">
    <property type="protein sequence ID" value="KEQ11195.1"/>
    <property type="molecule type" value="Genomic_DNA"/>
</dbReference>
<evidence type="ECO:0000313" key="2">
    <source>
        <dbReference type="EMBL" id="KEQ11195.1"/>
    </source>
</evidence>
<sequence length="170" mass="19894">MSFFFLFFFLYFLFFIFFFLFFLAISRHLLKNYTGRGLGSEALLSIFECYKKFRGMPIPEIDRDNLKSRIQEIVFNIAEELLKTSDLIQFKGYFSVGDFSDTDHFFRVTRTFPNDFGPIIRSALRSLERVNKADCFSGFTSDPISVAAVRSLEKCGFVKSGYEYKKYCES</sequence>
<gene>
    <name evidence="3" type="ORF">GZ78_29285</name>
    <name evidence="2" type="ORF">GZ78_29320</name>
</gene>